<dbReference type="AlphaFoldDB" id="A0A2L1GM25"/>
<evidence type="ECO:0000256" key="8">
    <source>
        <dbReference type="ARBA" id="ARBA00029894"/>
    </source>
</evidence>
<evidence type="ECO:0000256" key="7">
    <source>
        <dbReference type="ARBA" id="ARBA00023191"/>
    </source>
</evidence>
<keyword evidence="16" id="KW-1185">Reference proteome</keyword>
<dbReference type="GO" id="GO:0009239">
    <property type="term" value="P:enterobactin biosynthetic process"/>
    <property type="evidence" value="ECO:0007669"/>
    <property type="project" value="UniProtKB-UniPathway"/>
</dbReference>
<evidence type="ECO:0000313" key="15">
    <source>
        <dbReference type="EMBL" id="AVD70698.1"/>
    </source>
</evidence>
<feature type="binding site" evidence="13">
    <location>
        <position position="155"/>
    </location>
    <ligand>
        <name>Mg(2+)</name>
        <dbReference type="ChEBI" id="CHEBI:18420"/>
    </ligand>
</feature>
<reference evidence="15" key="2">
    <citation type="journal article" date="2018" name="MBio">
        <title>Insights into the evolution of host association through the isolation and characterization of a novel human periodontal pathobiont, Desulfobulbus oralis.</title>
        <authorList>
            <person name="Cross K.L."/>
            <person name="Chirania P."/>
            <person name="Xiong W."/>
            <person name="Beall C.J."/>
            <person name="Elkins J.G."/>
            <person name="Giannone R.J."/>
            <person name="Griffen A.L."/>
            <person name="Guss A.M."/>
            <person name="Hettich R.L."/>
            <person name="Joshi S.S."/>
            <person name="Mokrzan E.M."/>
            <person name="Martin R.K."/>
            <person name="Zhulin I.B."/>
            <person name="Leys E.J."/>
            <person name="Podar M."/>
        </authorList>
    </citation>
    <scope>NUCLEOTIDE SEQUENCE [LARGE SCALE GENOMIC DNA]</scope>
    <source>
        <strain evidence="15">ORNL</strain>
    </source>
</reference>
<evidence type="ECO:0000259" key="14">
    <source>
        <dbReference type="Pfam" id="PF01648"/>
    </source>
</evidence>
<proteinExistence type="inferred from homology"/>
<feature type="binding site" evidence="12">
    <location>
        <begin position="137"/>
        <end position="138"/>
    </location>
    <ligand>
        <name>CoA</name>
        <dbReference type="ChEBI" id="CHEBI:57287"/>
    </ligand>
</feature>
<dbReference type="SUPFAM" id="SSF56214">
    <property type="entry name" value="4'-phosphopantetheinyl transferase"/>
    <property type="match status" value="2"/>
</dbReference>
<sequence>MIEAGLSATELWPLLCQGMQDMDGLWAGMTPPAAADIRLAALPLQLLAELAAPPGVGAALSGLLTEAEKRRFCGLKLPRRRQEWLGGRLAAKFALMQLAATKALVPAQIGIVNDCHGQPLAQAADQICRPMPRLSLSHSGGLAVAVAAYAACGLDVQERSPRLVRVQERFADAEERALGAGTDALSWLTLLWAAKEAVKKRVYASQPTFMERIRVTALEGSPAAGAPVLLYCALSDRPESVVVRAALRAGHALALTAEDGEHA</sequence>
<dbReference type="GO" id="GO:0000287">
    <property type="term" value="F:magnesium ion binding"/>
    <property type="evidence" value="ECO:0007669"/>
    <property type="project" value="InterPro"/>
</dbReference>
<protein>
    <recommendedName>
        <fullName evidence="5">Enterobactin synthase component D</fullName>
    </recommendedName>
    <alternativeName>
        <fullName evidence="8">4'-phosphopantetheinyl transferase EntD</fullName>
    </alternativeName>
    <alternativeName>
        <fullName evidence="9">Enterochelin synthase D</fullName>
    </alternativeName>
</protein>
<evidence type="ECO:0000256" key="9">
    <source>
        <dbReference type="ARBA" id="ARBA00031996"/>
    </source>
</evidence>
<gene>
    <name evidence="15" type="ORF">CAY53_03700</name>
</gene>
<name>A0A2L1GM25_9BACT</name>
<feature type="domain" description="4'-phosphopantetheinyl transferase" evidence="14">
    <location>
        <begin position="152"/>
        <end position="219"/>
    </location>
</feature>
<dbReference type="GO" id="GO:0009366">
    <property type="term" value="C:enterobactin synthetase complex"/>
    <property type="evidence" value="ECO:0007669"/>
    <property type="project" value="InterPro"/>
</dbReference>
<dbReference type="Gene3D" id="3.90.470.20">
    <property type="entry name" value="4'-phosphopantetheinyl transferase domain"/>
    <property type="match status" value="1"/>
</dbReference>
<reference evidence="15" key="1">
    <citation type="submission" date="2017-05" db="EMBL/GenBank/DDBJ databases">
        <authorList>
            <person name="Song R."/>
            <person name="Chenine A.L."/>
            <person name="Ruprecht R.M."/>
        </authorList>
    </citation>
    <scope>NUCLEOTIDE SEQUENCE</scope>
    <source>
        <strain evidence="15">ORNL</strain>
    </source>
</reference>
<evidence type="ECO:0000256" key="10">
    <source>
        <dbReference type="ARBA" id="ARBA00049176"/>
    </source>
</evidence>
<dbReference type="Proteomes" id="UP000239867">
    <property type="component" value="Chromosome"/>
</dbReference>
<feature type="binding site" evidence="12">
    <location>
        <position position="196"/>
    </location>
    <ligand>
        <name>CoA</name>
        <dbReference type="ChEBI" id="CHEBI:57287"/>
    </ligand>
</feature>
<evidence type="ECO:0000256" key="3">
    <source>
        <dbReference type="ARBA" id="ARBA00008342"/>
    </source>
</evidence>
<evidence type="ECO:0000256" key="5">
    <source>
        <dbReference type="ARBA" id="ARBA00019087"/>
    </source>
</evidence>
<comment type="similarity">
    <text evidence="3">Belongs to the P-Pant transferase superfamily. EntD family.</text>
</comment>
<feature type="binding site" evidence="12">
    <location>
        <position position="80"/>
    </location>
    <ligand>
        <name>CoA</name>
        <dbReference type="ChEBI" id="CHEBI:57287"/>
    </ligand>
</feature>
<evidence type="ECO:0000256" key="6">
    <source>
        <dbReference type="ARBA" id="ARBA00022679"/>
    </source>
</evidence>
<evidence type="ECO:0000256" key="4">
    <source>
        <dbReference type="ARBA" id="ARBA00011503"/>
    </source>
</evidence>
<comment type="subunit">
    <text evidence="4">EntB, EntD, EntE, and EntF form a multienzyme complex called enterobactin synthase.</text>
</comment>
<keyword evidence="13" id="KW-0460">Magnesium</keyword>
<dbReference type="InterPro" id="IPR008278">
    <property type="entry name" value="4-PPantetheinyl_Trfase_dom"/>
</dbReference>
<feature type="binding site" evidence="12">
    <location>
        <position position="200"/>
    </location>
    <ligand>
        <name>CoA</name>
        <dbReference type="ChEBI" id="CHEBI:57287"/>
    </ligand>
</feature>
<comment type="catalytic activity">
    <reaction evidence="11">
        <text>apo-[peptidyl-carrier protein] + CoA = holo-[peptidyl-carrier protein] + adenosine 3',5'-bisphosphate + H(+)</text>
        <dbReference type="Rhea" id="RHEA:46228"/>
        <dbReference type="Rhea" id="RHEA-COMP:11479"/>
        <dbReference type="Rhea" id="RHEA-COMP:11480"/>
        <dbReference type="ChEBI" id="CHEBI:15378"/>
        <dbReference type="ChEBI" id="CHEBI:29999"/>
        <dbReference type="ChEBI" id="CHEBI:57287"/>
        <dbReference type="ChEBI" id="CHEBI:58343"/>
        <dbReference type="ChEBI" id="CHEBI:64479"/>
    </reaction>
</comment>
<accession>A0A2L1GM25</accession>
<feature type="binding site" evidence="12">
    <location>
        <position position="88"/>
    </location>
    <ligand>
        <name>CoA</name>
        <dbReference type="ChEBI" id="CHEBI:57287"/>
    </ligand>
</feature>
<evidence type="ECO:0000256" key="2">
    <source>
        <dbReference type="ARBA" id="ARBA00004993"/>
    </source>
</evidence>
<evidence type="ECO:0000256" key="13">
    <source>
        <dbReference type="PIRSR" id="PIRSR603542-2"/>
    </source>
</evidence>
<comment type="pathway">
    <text evidence="2">Siderophore biosynthesis; enterobactin biosynthesis.</text>
</comment>
<dbReference type="EMBL" id="CP021255">
    <property type="protein sequence ID" value="AVD70698.1"/>
    <property type="molecule type" value="Genomic_DNA"/>
</dbReference>
<keyword evidence="13" id="KW-0479">Metal-binding</keyword>
<evidence type="ECO:0000256" key="1">
    <source>
        <dbReference type="ARBA" id="ARBA00003937"/>
    </source>
</evidence>
<dbReference type="UniPathway" id="UPA00017"/>
<comment type="function">
    <text evidence="1">Involved in the biosynthesis of the siderophore enterobactin (enterochelin), which is a macrocyclic trimeric lactone of N-(2,3-dihydroxybenzoyl)-serine. The serine trilactone serves as a scaffolding for the three catechol functionalities that provide hexadentate coordination for the tightly ligated iron(2+) atoms. Plays an essential role in the assembly of the enterobactin by catalyzing the transfer of the 4'-phosphopantetheine (Ppant) moiety from coenzyme A to the apo-domains of both EntB (ArCP domain) and EntF (PCP domain) to yield their holo-forms which make them competent for the activation of 2,3-dihydroxybenzoate (DHB) and L-serine, respectively.</text>
</comment>
<dbReference type="GO" id="GO:0008897">
    <property type="term" value="F:holo-[acyl-carrier-protein] synthase activity"/>
    <property type="evidence" value="ECO:0007669"/>
    <property type="project" value="InterPro"/>
</dbReference>
<dbReference type="InterPro" id="IPR037143">
    <property type="entry name" value="4-PPantetheinyl_Trfase_dom_sf"/>
</dbReference>
<comment type="cofactor">
    <cofactor evidence="13">
        <name>Mg(2+)</name>
        <dbReference type="ChEBI" id="CHEBI:18420"/>
    </cofactor>
</comment>
<dbReference type="InterPro" id="IPR003542">
    <property type="entry name" value="Enbac_synth_compD-like"/>
</dbReference>
<keyword evidence="7" id="KW-0259">Enterobactin biosynthesis</keyword>
<feature type="binding site" evidence="12">
    <location>
        <position position="155"/>
    </location>
    <ligand>
        <name>CoA</name>
        <dbReference type="ChEBI" id="CHEBI:57287"/>
    </ligand>
</feature>
<dbReference type="PRINTS" id="PR01399">
    <property type="entry name" value="ENTSNTHTASED"/>
</dbReference>
<evidence type="ECO:0000313" key="16">
    <source>
        <dbReference type="Proteomes" id="UP000239867"/>
    </source>
</evidence>
<comment type="catalytic activity">
    <reaction evidence="10">
        <text>apo-[aryl-carrier protein] + CoA = holo-[aryl-carrier protein] + adenosine 3',5'-bisphosphate + H(+)</text>
        <dbReference type="Rhea" id="RHEA:48404"/>
        <dbReference type="Rhea" id="RHEA-COMP:15903"/>
        <dbReference type="Rhea" id="RHEA-COMP:17557"/>
        <dbReference type="ChEBI" id="CHEBI:15378"/>
        <dbReference type="ChEBI" id="CHEBI:29999"/>
        <dbReference type="ChEBI" id="CHEBI:57287"/>
        <dbReference type="ChEBI" id="CHEBI:58343"/>
        <dbReference type="ChEBI" id="CHEBI:64479"/>
    </reaction>
</comment>
<evidence type="ECO:0000256" key="11">
    <source>
        <dbReference type="ARBA" id="ARBA00049191"/>
    </source>
</evidence>
<keyword evidence="6" id="KW-0808">Transferase</keyword>
<dbReference type="KEGG" id="deo:CAY53_03700"/>
<dbReference type="Pfam" id="PF01648">
    <property type="entry name" value="ACPS"/>
    <property type="match status" value="1"/>
</dbReference>
<organism evidence="15 16">
    <name type="scientific">Desulfobulbus oralis</name>
    <dbReference type="NCBI Taxonomy" id="1986146"/>
    <lineage>
        <taxon>Bacteria</taxon>
        <taxon>Pseudomonadati</taxon>
        <taxon>Thermodesulfobacteriota</taxon>
        <taxon>Desulfobulbia</taxon>
        <taxon>Desulfobulbales</taxon>
        <taxon>Desulfobulbaceae</taxon>
        <taxon>Desulfobulbus</taxon>
    </lineage>
</organism>
<evidence type="ECO:0000256" key="12">
    <source>
        <dbReference type="PIRSR" id="PIRSR603542-1"/>
    </source>
</evidence>